<dbReference type="RefSeq" id="WP_121242523.1">
    <property type="nucleotide sequence ID" value="NZ_BHVV01000003.1"/>
</dbReference>
<keyword evidence="1" id="KW-1133">Transmembrane helix</keyword>
<reference evidence="2 3" key="1">
    <citation type="submission" date="2018-10" db="EMBL/GenBank/DDBJ databases">
        <title>Genomic Encyclopedia of Type Strains, Phase IV (KMG-IV): sequencing the most valuable type-strain genomes for metagenomic binning, comparative biology and taxonomic classification.</title>
        <authorList>
            <person name="Goeker M."/>
        </authorList>
    </citation>
    <scope>NUCLEOTIDE SEQUENCE [LARGE SCALE GENOMIC DNA]</scope>
    <source>
        <strain evidence="2 3">DSM 26916</strain>
    </source>
</reference>
<name>A0A497XAT9_9PROT</name>
<keyword evidence="1" id="KW-0472">Membrane</keyword>
<organism evidence="2 3">
    <name type="scientific">Sulfurisoma sediminicola</name>
    <dbReference type="NCBI Taxonomy" id="1381557"/>
    <lineage>
        <taxon>Bacteria</taxon>
        <taxon>Pseudomonadati</taxon>
        <taxon>Pseudomonadota</taxon>
        <taxon>Betaproteobacteria</taxon>
        <taxon>Nitrosomonadales</taxon>
        <taxon>Sterolibacteriaceae</taxon>
        <taxon>Sulfurisoma</taxon>
    </lineage>
</organism>
<dbReference type="EMBL" id="RCCI01000006">
    <property type="protein sequence ID" value="RLJ63676.1"/>
    <property type="molecule type" value="Genomic_DNA"/>
</dbReference>
<evidence type="ECO:0000256" key="1">
    <source>
        <dbReference type="SAM" id="Phobius"/>
    </source>
</evidence>
<dbReference type="PANTHER" id="PTHR43471:SF10">
    <property type="entry name" value="SLL1107 PROTEIN"/>
    <property type="match status" value="1"/>
</dbReference>
<accession>A0A497XAT9</accession>
<feature type="transmembrane region" description="Helical" evidence="1">
    <location>
        <begin position="235"/>
        <end position="260"/>
    </location>
</feature>
<feature type="transmembrane region" description="Helical" evidence="1">
    <location>
        <begin position="98"/>
        <end position="119"/>
    </location>
</feature>
<keyword evidence="1" id="KW-0812">Transmembrane</keyword>
<dbReference type="AlphaFoldDB" id="A0A497XAT9"/>
<dbReference type="OrthoDB" id="8592241at2"/>
<comment type="caution">
    <text evidence="2">The sequence shown here is derived from an EMBL/GenBank/DDBJ whole genome shotgun (WGS) entry which is preliminary data.</text>
</comment>
<feature type="transmembrane region" description="Helical" evidence="1">
    <location>
        <begin position="139"/>
        <end position="161"/>
    </location>
</feature>
<keyword evidence="3" id="KW-1185">Reference proteome</keyword>
<dbReference type="PANTHER" id="PTHR43471">
    <property type="entry name" value="ABC TRANSPORTER PERMEASE"/>
    <property type="match status" value="1"/>
</dbReference>
<feature type="transmembrane region" description="Helical" evidence="1">
    <location>
        <begin position="20"/>
        <end position="38"/>
    </location>
</feature>
<protein>
    <submittedName>
        <fullName evidence="2">ABC-type transport system involved in multi-copper enzyme maturation permease subunit</fullName>
    </submittedName>
</protein>
<dbReference type="Proteomes" id="UP000268908">
    <property type="component" value="Unassembled WGS sequence"/>
</dbReference>
<sequence>MLSFLLSALRAGLRSRGIQAVLVFGVLLVAVAYLSAAFSPRQPKTVALDVGLSGIRFSLVLFALFWVQELVAHEIQRRSVLFALTYPVARGQYLVGRYLAVLGMLALAALMLGMLLWVVVLNAGGRYEQAFAVAPGGPYWLTILGLWADAAVVTAFALWIASLSTVPMLPLALGLAFAVAGKSLGAVAEYLSRGAEGDAEIMRLAPVVDKIHWLLPDLSRLDWRAWPMYGVAPDAAAMAGAAIVALAYVALLVTLAVIAFNRREFE</sequence>
<feature type="transmembrane region" description="Helical" evidence="1">
    <location>
        <begin position="50"/>
        <end position="67"/>
    </location>
</feature>
<gene>
    <name evidence="2" type="ORF">DFR35_2306</name>
</gene>
<evidence type="ECO:0000313" key="2">
    <source>
        <dbReference type="EMBL" id="RLJ63676.1"/>
    </source>
</evidence>
<proteinExistence type="predicted"/>
<feature type="transmembrane region" description="Helical" evidence="1">
    <location>
        <begin position="168"/>
        <end position="188"/>
    </location>
</feature>
<evidence type="ECO:0000313" key="3">
    <source>
        <dbReference type="Proteomes" id="UP000268908"/>
    </source>
</evidence>